<reference evidence="2 3" key="1">
    <citation type="submission" date="2016-06" db="EMBL/GenBank/DDBJ databases">
        <authorList>
            <person name="Kjaerup R.B."/>
            <person name="Dalgaard T.S."/>
            <person name="Juul-Madsen H.R."/>
        </authorList>
    </citation>
    <scope>NUCLEOTIDE SEQUENCE [LARGE SCALE GENOMIC DNA]</scope>
    <source>
        <strain evidence="2 3">DSM 45097</strain>
    </source>
</reference>
<evidence type="ECO:0000313" key="2">
    <source>
        <dbReference type="EMBL" id="SCG50353.1"/>
    </source>
</evidence>
<feature type="transmembrane region" description="Helical" evidence="1">
    <location>
        <begin position="227"/>
        <end position="247"/>
    </location>
</feature>
<keyword evidence="1" id="KW-0472">Membrane</keyword>
<keyword evidence="1" id="KW-0812">Transmembrane</keyword>
<accession>A0A1C5HWT3</accession>
<feature type="transmembrane region" description="Helical" evidence="1">
    <location>
        <begin position="323"/>
        <end position="342"/>
    </location>
</feature>
<name>A0A1C5HWT3_9ACTN</name>
<keyword evidence="3" id="KW-1185">Reference proteome</keyword>
<protein>
    <submittedName>
        <fullName evidence="2">Uncharacterized membrane protein</fullName>
    </submittedName>
</protein>
<dbReference type="InterPro" id="IPR018650">
    <property type="entry name" value="STSV1_Orf64"/>
</dbReference>
<dbReference type="EMBL" id="LT607751">
    <property type="protein sequence ID" value="SCG50353.1"/>
    <property type="molecule type" value="Genomic_DNA"/>
</dbReference>
<proteinExistence type="predicted"/>
<evidence type="ECO:0000256" key="1">
    <source>
        <dbReference type="SAM" id="Phobius"/>
    </source>
</evidence>
<sequence length="483" mass="51674">MPYVTESSTAAGLVTGLAPRSRGFGARGWPVHRLTAVGPWLLAVALFVGYATCSIVRHRHLGTAGYDLGIFEQAVRAYAAGRAPVSELKGPGFNLLGDHFHPILALLAPAYRLFPAPETLLVQQAALTALSVVPIARLGMRLLGPVRGLAAAVGYGLSGGILNAVTFDIHEICFAVPMLAFAAVALVERRWAVALAWTVPLVLVKEDLPLTVAAVGAYLVLMGRRRMGIGLMAFGLVAMLLIVGVLIPAANPTESYPYLGNAAADAQNPVLRLLLPDTKLVTLVMVLLPTGFLAMRSPILLLAVPTLFWRFWSTSPNHWGLQFHYSAVLMPIVFVAMVDALATVRPRRIIAERALRLVPYWAALLGLAGLPAGLIAPAQAPPPTGIPAGTSTQAVRTALARVPDGAEVAASNRLAPQLTRRCEVYLFPTFPATGFRPEWVAITELPDTSLVAAERDSSARAALPLLGYREVARRDGVVLYRRW</sequence>
<organism evidence="2 3">
    <name type="scientific">Micromonospora siamensis</name>
    <dbReference type="NCBI Taxonomy" id="299152"/>
    <lineage>
        <taxon>Bacteria</taxon>
        <taxon>Bacillati</taxon>
        <taxon>Actinomycetota</taxon>
        <taxon>Actinomycetes</taxon>
        <taxon>Micromonosporales</taxon>
        <taxon>Micromonosporaceae</taxon>
        <taxon>Micromonospora</taxon>
    </lineage>
</organism>
<dbReference type="AlphaFoldDB" id="A0A1C5HWT3"/>
<keyword evidence="1" id="KW-1133">Transmembrane helix</keyword>
<evidence type="ECO:0000313" key="3">
    <source>
        <dbReference type="Proteomes" id="UP000198210"/>
    </source>
</evidence>
<feature type="transmembrane region" description="Helical" evidence="1">
    <location>
        <begin position="37"/>
        <end position="56"/>
    </location>
</feature>
<feature type="transmembrane region" description="Helical" evidence="1">
    <location>
        <begin position="354"/>
        <end position="376"/>
    </location>
</feature>
<gene>
    <name evidence="2" type="ORF">GA0074704_2482</name>
</gene>
<dbReference type="Pfam" id="PF09852">
    <property type="entry name" value="DUF2079"/>
    <property type="match status" value="1"/>
</dbReference>
<dbReference type="Proteomes" id="UP000198210">
    <property type="component" value="Chromosome I"/>
</dbReference>